<dbReference type="STRING" id="6290.A0A0N4X4G0"/>
<dbReference type="PANTHER" id="PTHR23021:SF11">
    <property type="entry name" value="SERPENTINE RECEPTOR, CLASS T"/>
    <property type="match status" value="1"/>
</dbReference>
<dbReference type="InterPro" id="IPR019425">
    <property type="entry name" value="7TM_GPCR_serpentine_rcpt_Srt"/>
</dbReference>
<accession>A0A0N4X4G0</accession>
<gene>
    <name evidence="2" type="ORF">HPLM_LOCUS19244</name>
</gene>
<evidence type="ECO:0000313" key="3">
    <source>
        <dbReference type="Proteomes" id="UP000268014"/>
    </source>
</evidence>
<feature type="transmembrane region" description="Helical" evidence="1">
    <location>
        <begin position="27"/>
        <end position="51"/>
    </location>
</feature>
<name>A0A0N4X4G0_HAEPC</name>
<dbReference type="AlphaFoldDB" id="A0A0N4X4G0"/>
<keyword evidence="1" id="KW-1133">Transmembrane helix</keyword>
<dbReference type="Pfam" id="PF10321">
    <property type="entry name" value="7TM_GPCR_Srt"/>
    <property type="match status" value="1"/>
</dbReference>
<evidence type="ECO:0000313" key="4">
    <source>
        <dbReference type="WBParaSite" id="HPLM_0001925201-mRNA-1"/>
    </source>
</evidence>
<evidence type="ECO:0000313" key="2">
    <source>
        <dbReference type="EMBL" id="VDO75969.1"/>
    </source>
</evidence>
<keyword evidence="3" id="KW-1185">Reference proteome</keyword>
<dbReference type="PANTHER" id="PTHR23021">
    <property type="entry name" value="SERPENTINE RECEPTOR, CLASS T"/>
    <property type="match status" value="1"/>
</dbReference>
<sequence length="130" mass="14862">MCAISLNSILSGYLWLIGANYCTNPNLIFVTGSIALGLWCCACMNCLVLVINRLLDLWSQIAMEKLFKGNRTYCVLLIPFLYMLYFTFFTPPLIFNSDRMAWFFATFADGHDAEKVVFVERDTVILLHPI</sequence>
<protein>
    <submittedName>
        <fullName evidence="4">G protein-coupled receptor</fullName>
    </submittedName>
</protein>
<keyword evidence="1" id="KW-0472">Membrane</keyword>
<dbReference type="Proteomes" id="UP000268014">
    <property type="component" value="Unassembled WGS sequence"/>
</dbReference>
<keyword evidence="1" id="KW-0812">Transmembrane</keyword>
<organism evidence="4">
    <name type="scientific">Haemonchus placei</name>
    <name type="common">Barber's pole worm</name>
    <dbReference type="NCBI Taxonomy" id="6290"/>
    <lineage>
        <taxon>Eukaryota</taxon>
        <taxon>Metazoa</taxon>
        <taxon>Ecdysozoa</taxon>
        <taxon>Nematoda</taxon>
        <taxon>Chromadorea</taxon>
        <taxon>Rhabditida</taxon>
        <taxon>Rhabditina</taxon>
        <taxon>Rhabditomorpha</taxon>
        <taxon>Strongyloidea</taxon>
        <taxon>Trichostrongylidae</taxon>
        <taxon>Haemonchus</taxon>
    </lineage>
</organism>
<evidence type="ECO:0000256" key="1">
    <source>
        <dbReference type="SAM" id="Phobius"/>
    </source>
</evidence>
<proteinExistence type="predicted"/>
<dbReference type="EMBL" id="UZAF01021156">
    <property type="protein sequence ID" value="VDO75969.1"/>
    <property type="molecule type" value="Genomic_DNA"/>
</dbReference>
<dbReference type="OrthoDB" id="5875846at2759"/>
<reference evidence="2 3" key="2">
    <citation type="submission" date="2018-11" db="EMBL/GenBank/DDBJ databases">
        <authorList>
            <consortium name="Pathogen Informatics"/>
        </authorList>
    </citation>
    <scope>NUCLEOTIDE SEQUENCE [LARGE SCALE GENOMIC DNA]</scope>
    <source>
        <strain evidence="2 3">MHpl1</strain>
    </source>
</reference>
<feature type="transmembrane region" description="Helical" evidence="1">
    <location>
        <begin position="72"/>
        <end position="94"/>
    </location>
</feature>
<dbReference type="WBParaSite" id="HPLM_0001925201-mRNA-1">
    <property type="protein sequence ID" value="HPLM_0001925201-mRNA-1"/>
    <property type="gene ID" value="HPLM_0001925201"/>
</dbReference>
<dbReference type="OMA" id="WIIGANY"/>
<reference evidence="4" key="1">
    <citation type="submission" date="2017-02" db="UniProtKB">
        <authorList>
            <consortium name="WormBaseParasite"/>
        </authorList>
    </citation>
    <scope>IDENTIFICATION</scope>
</reference>